<dbReference type="AlphaFoldDB" id="A0A3R7PUA9"/>
<keyword evidence="1" id="KW-0175">Coiled coil</keyword>
<dbReference type="GO" id="GO:0060271">
    <property type="term" value="P:cilium assembly"/>
    <property type="evidence" value="ECO:0007669"/>
    <property type="project" value="InterPro"/>
</dbReference>
<gene>
    <name evidence="2" type="ORF">C7M84_004108</name>
</gene>
<dbReference type="PANTHER" id="PTHR46787">
    <property type="entry name" value="SYNDROMES PUTATIVE CHAPERONIN-RELATED"/>
    <property type="match status" value="1"/>
</dbReference>
<dbReference type="InterPro" id="IPR027413">
    <property type="entry name" value="GROEL-like_equatorial_sf"/>
</dbReference>
<dbReference type="SUPFAM" id="SSF57997">
    <property type="entry name" value="Tropomyosin"/>
    <property type="match status" value="1"/>
</dbReference>
<dbReference type="Gene3D" id="3.50.7.10">
    <property type="entry name" value="GroEL"/>
    <property type="match status" value="1"/>
</dbReference>
<dbReference type="GO" id="GO:0051131">
    <property type="term" value="P:chaperone-mediated protein complex assembly"/>
    <property type="evidence" value="ECO:0007669"/>
    <property type="project" value="TreeGrafter"/>
</dbReference>
<comment type="caution">
    <text evidence="2">The sequence shown here is derived from an EMBL/GenBank/DDBJ whole genome shotgun (WGS) entry which is preliminary data.</text>
</comment>
<accession>A0A3R7PUA9</accession>
<evidence type="ECO:0000313" key="3">
    <source>
        <dbReference type="Proteomes" id="UP000283509"/>
    </source>
</evidence>
<feature type="coiled-coil region" evidence="1">
    <location>
        <begin position="247"/>
        <end position="302"/>
    </location>
</feature>
<dbReference type="OrthoDB" id="528704at2759"/>
<keyword evidence="3" id="KW-1185">Reference proteome</keyword>
<dbReference type="PANTHER" id="PTHR46787:SF1">
    <property type="entry name" value="MOLECULAR CHAPERONE MKKS"/>
    <property type="match status" value="1"/>
</dbReference>
<dbReference type="GO" id="GO:0005737">
    <property type="term" value="C:cytoplasm"/>
    <property type="evidence" value="ECO:0007669"/>
    <property type="project" value="TreeGrafter"/>
</dbReference>
<dbReference type="Proteomes" id="UP000283509">
    <property type="component" value="Unassembled WGS sequence"/>
</dbReference>
<dbReference type="GO" id="GO:0051082">
    <property type="term" value="F:unfolded protein binding"/>
    <property type="evidence" value="ECO:0007669"/>
    <property type="project" value="InterPro"/>
</dbReference>
<dbReference type="GO" id="GO:1902636">
    <property type="term" value="C:kinociliary basal body"/>
    <property type="evidence" value="ECO:0007669"/>
    <property type="project" value="TreeGrafter"/>
</dbReference>
<organism evidence="2 3">
    <name type="scientific">Penaeus vannamei</name>
    <name type="common">Whiteleg shrimp</name>
    <name type="synonym">Litopenaeus vannamei</name>
    <dbReference type="NCBI Taxonomy" id="6689"/>
    <lineage>
        <taxon>Eukaryota</taxon>
        <taxon>Metazoa</taxon>
        <taxon>Ecdysozoa</taxon>
        <taxon>Arthropoda</taxon>
        <taxon>Crustacea</taxon>
        <taxon>Multicrustacea</taxon>
        <taxon>Malacostraca</taxon>
        <taxon>Eumalacostraca</taxon>
        <taxon>Eucarida</taxon>
        <taxon>Decapoda</taxon>
        <taxon>Dendrobranchiata</taxon>
        <taxon>Penaeoidea</taxon>
        <taxon>Penaeidae</taxon>
        <taxon>Penaeus</taxon>
    </lineage>
</organism>
<sequence length="373" mass="40503">MNNAVLGRLTSVECVSINEKSYLLLDHVEGCVSSLLLCKTSPSTESTLKETAESCLAALRMVVVDGKIVAGGGCLEAWLAMKISHLVNNNLDQLISVIEISPHHVLKVTSMFMKVLLDLAFRPGGGSSSVKTDWCTDSTFHHLWQSHSAASKGENPYFGTDDLSLQPAVCQCVCGLIGKDTVNPFPSNHWQPADFHPSCITRKSLSTSCVASEKQVPTDKTAKGGNSQSRIMSTTINSDSVVDEFGFLSIELDVDSLEEKVDTYEEDVDSLEKTGNSLEEEGDSLEGRLESLEDDADSLEDVLDKGAEPALEKSVNTKAKLKIKDQDILCDSFPAKYNAIRLALEGFSHLFKIVDLGLGFMLSTSPLSVTRVY</sequence>
<evidence type="ECO:0000256" key="1">
    <source>
        <dbReference type="SAM" id="Coils"/>
    </source>
</evidence>
<dbReference type="InterPro" id="IPR028790">
    <property type="entry name" value="MKKS"/>
</dbReference>
<reference evidence="2 3" key="2">
    <citation type="submission" date="2019-01" db="EMBL/GenBank/DDBJ databases">
        <title>The decoding of complex shrimp genome reveals the adaptation for benthos swimmer, frequently molting mechanism and breeding impact on genome.</title>
        <authorList>
            <person name="Sun Y."/>
            <person name="Gao Y."/>
            <person name="Yu Y."/>
        </authorList>
    </citation>
    <scope>NUCLEOTIDE SEQUENCE [LARGE SCALE GENOMIC DNA]</scope>
    <source>
        <tissue evidence="2">Muscle</tissue>
    </source>
</reference>
<dbReference type="InterPro" id="IPR027409">
    <property type="entry name" value="GroEL-like_apical_dom_sf"/>
</dbReference>
<dbReference type="Gene3D" id="3.30.260.10">
    <property type="entry name" value="TCP-1-like chaperonin intermediate domain"/>
    <property type="match status" value="1"/>
</dbReference>
<dbReference type="EMBL" id="QCYY01001546">
    <property type="protein sequence ID" value="ROT77251.1"/>
    <property type="molecule type" value="Genomic_DNA"/>
</dbReference>
<dbReference type="Gene3D" id="1.20.5.340">
    <property type="match status" value="1"/>
</dbReference>
<dbReference type="InterPro" id="IPR027410">
    <property type="entry name" value="TCP-1-like_intermed_sf"/>
</dbReference>
<name>A0A3R7PUA9_PENVA</name>
<protein>
    <submittedName>
        <fullName evidence="2">Uncharacterized protein</fullName>
    </submittedName>
</protein>
<dbReference type="Gene3D" id="1.10.560.10">
    <property type="entry name" value="GroEL-like equatorial domain"/>
    <property type="match status" value="1"/>
</dbReference>
<dbReference type="GO" id="GO:0006457">
    <property type="term" value="P:protein folding"/>
    <property type="evidence" value="ECO:0007669"/>
    <property type="project" value="InterPro"/>
</dbReference>
<dbReference type="GO" id="GO:0032502">
    <property type="term" value="P:developmental process"/>
    <property type="evidence" value="ECO:0007669"/>
    <property type="project" value="TreeGrafter"/>
</dbReference>
<evidence type="ECO:0000313" key="2">
    <source>
        <dbReference type="EMBL" id="ROT77251.1"/>
    </source>
</evidence>
<dbReference type="GO" id="GO:0005634">
    <property type="term" value="C:nucleus"/>
    <property type="evidence" value="ECO:0007669"/>
    <property type="project" value="TreeGrafter"/>
</dbReference>
<reference evidence="2 3" key="1">
    <citation type="submission" date="2018-04" db="EMBL/GenBank/DDBJ databases">
        <authorList>
            <person name="Zhang X."/>
            <person name="Yuan J."/>
            <person name="Li F."/>
            <person name="Xiang J."/>
        </authorList>
    </citation>
    <scope>NUCLEOTIDE SEQUENCE [LARGE SCALE GENOMIC DNA]</scope>
    <source>
        <tissue evidence="2">Muscle</tissue>
    </source>
</reference>
<proteinExistence type="predicted"/>